<keyword evidence="4" id="KW-1185">Reference proteome</keyword>
<feature type="signal peptide" evidence="2">
    <location>
        <begin position="1"/>
        <end position="20"/>
    </location>
</feature>
<gene>
    <name evidence="3" type="ORF">G6N74_23600</name>
</gene>
<protein>
    <submittedName>
        <fullName evidence="3">Uncharacterized protein</fullName>
    </submittedName>
</protein>
<proteinExistence type="predicted"/>
<name>A0A7C9RAL0_9HYPH</name>
<evidence type="ECO:0000313" key="4">
    <source>
        <dbReference type="Proteomes" id="UP000481252"/>
    </source>
</evidence>
<reference evidence="3 4" key="1">
    <citation type="submission" date="2020-02" db="EMBL/GenBank/DDBJ databases">
        <title>Genome sequence of the type strain CGMCC 1.15528 of Mesorhizobium zhangyense.</title>
        <authorList>
            <person name="Gao J."/>
            <person name="Sun J."/>
        </authorList>
    </citation>
    <scope>NUCLEOTIDE SEQUENCE [LARGE SCALE GENOMIC DNA]</scope>
    <source>
        <strain evidence="3 4">CGMCC 1.15528</strain>
    </source>
</reference>
<feature type="transmembrane region" description="Helical" evidence="1">
    <location>
        <begin position="64"/>
        <end position="83"/>
    </location>
</feature>
<dbReference type="RefSeq" id="WP_165120461.1">
    <property type="nucleotide sequence ID" value="NZ_JAAKZG010000013.1"/>
</dbReference>
<evidence type="ECO:0000256" key="1">
    <source>
        <dbReference type="SAM" id="Phobius"/>
    </source>
</evidence>
<comment type="caution">
    <text evidence="3">The sequence shown here is derived from an EMBL/GenBank/DDBJ whole genome shotgun (WGS) entry which is preliminary data.</text>
</comment>
<dbReference type="Proteomes" id="UP000481252">
    <property type="component" value="Unassembled WGS sequence"/>
</dbReference>
<dbReference type="AlphaFoldDB" id="A0A7C9RAL0"/>
<organism evidence="3 4">
    <name type="scientific">Mesorhizobium zhangyense</name>
    <dbReference type="NCBI Taxonomy" id="1776730"/>
    <lineage>
        <taxon>Bacteria</taxon>
        <taxon>Pseudomonadati</taxon>
        <taxon>Pseudomonadota</taxon>
        <taxon>Alphaproteobacteria</taxon>
        <taxon>Hyphomicrobiales</taxon>
        <taxon>Phyllobacteriaceae</taxon>
        <taxon>Mesorhizobium</taxon>
    </lineage>
</organism>
<keyword evidence="1" id="KW-0812">Transmembrane</keyword>
<evidence type="ECO:0000256" key="2">
    <source>
        <dbReference type="SAM" id="SignalP"/>
    </source>
</evidence>
<feature type="chain" id="PRO_5028954712" evidence="2">
    <location>
        <begin position="21"/>
        <end position="98"/>
    </location>
</feature>
<dbReference type="EMBL" id="JAAKZG010000013">
    <property type="protein sequence ID" value="NGN44056.1"/>
    <property type="molecule type" value="Genomic_DNA"/>
</dbReference>
<sequence length="98" mass="10587">MVALAIAVIMAVLDATRTVAASQLVMTPVATSWLAVSPETLSTVQEFVRAKIHPLVWDPVITGILNQPGFIVFGVLAFLLYAVGRKPPRRIGRFIAES</sequence>
<keyword evidence="1" id="KW-1133">Transmembrane helix</keyword>
<accession>A0A7C9RAL0</accession>
<keyword evidence="2" id="KW-0732">Signal</keyword>
<keyword evidence="1" id="KW-0472">Membrane</keyword>
<evidence type="ECO:0000313" key="3">
    <source>
        <dbReference type="EMBL" id="NGN44056.1"/>
    </source>
</evidence>